<accession>A0AAU9T9H0</accession>
<protein>
    <recommendedName>
        <fullName evidence="3">Transmembrane protein</fullName>
    </recommendedName>
</protein>
<dbReference type="Proteomes" id="UP000836841">
    <property type="component" value="Chromosome 7"/>
</dbReference>
<evidence type="ECO:0000313" key="2">
    <source>
        <dbReference type="Proteomes" id="UP000836841"/>
    </source>
</evidence>
<reference evidence="1 2" key="1">
    <citation type="submission" date="2022-03" db="EMBL/GenBank/DDBJ databases">
        <authorList>
            <person name="Nunn A."/>
            <person name="Chopra R."/>
            <person name="Nunn A."/>
            <person name="Contreras Garrido A."/>
        </authorList>
    </citation>
    <scope>NUCLEOTIDE SEQUENCE [LARGE SCALE GENOMIC DNA]</scope>
</reference>
<gene>
    <name evidence="1" type="ORF">TAV2_LOCUS24965</name>
</gene>
<evidence type="ECO:0000313" key="1">
    <source>
        <dbReference type="EMBL" id="CAH2079952.1"/>
    </source>
</evidence>
<organism evidence="1 2">
    <name type="scientific">Thlaspi arvense</name>
    <name type="common">Field penny-cress</name>
    <dbReference type="NCBI Taxonomy" id="13288"/>
    <lineage>
        <taxon>Eukaryota</taxon>
        <taxon>Viridiplantae</taxon>
        <taxon>Streptophyta</taxon>
        <taxon>Embryophyta</taxon>
        <taxon>Tracheophyta</taxon>
        <taxon>Spermatophyta</taxon>
        <taxon>Magnoliopsida</taxon>
        <taxon>eudicotyledons</taxon>
        <taxon>Gunneridae</taxon>
        <taxon>Pentapetalae</taxon>
        <taxon>rosids</taxon>
        <taxon>malvids</taxon>
        <taxon>Brassicales</taxon>
        <taxon>Brassicaceae</taxon>
        <taxon>Thlaspideae</taxon>
        <taxon>Thlaspi</taxon>
    </lineage>
</organism>
<dbReference type="AlphaFoldDB" id="A0AAU9T9H0"/>
<proteinExistence type="predicted"/>
<sequence>MEKISLKSAFIVLLAFTVIISITVQIIEAKHMLHEEISPFHLKVSLAPVKKLGFGFCRPPCKELCFATSCYCVCPPVPKL</sequence>
<name>A0AAU9T9H0_THLAR</name>
<dbReference type="EMBL" id="OU466863">
    <property type="protein sequence ID" value="CAH2079952.1"/>
    <property type="molecule type" value="Genomic_DNA"/>
</dbReference>
<evidence type="ECO:0008006" key="3">
    <source>
        <dbReference type="Google" id="ProtNLM"/>
    </source>
</evidence>
<keyword evidence="2" id="KW-1185">Reference proteome</keyword>